<comment type="caution">
    <text evidence="3">The sequence shown here is derived from an EMBL/GenBank/DDBJ whole genome shotgun (WGS) entry which is preliminary data.</text>
</comment>
<dbReference type="PANTHER" id="PTHR30483">
    <property type="entry name" value="LEUCINE-SPECIFIC-BINDING PROTEIN"/>
    <property type="match status" value="1"/>
</dbReference>
<name>A0A644ZRD4_9ZZZZ</name>
<dbReference type="InterPro" id="IPR051010">
    <property type="entry name" value="BCAA_transport"/>
</dbReference>
<evidence type="ECO:0000256" key="1">
    <source>
        <dbReference type="ARBA" id="ARBA00022729"/>
    </source>
</evidence>
<feature type="domain" description="Leucine-binding protein" evidence="2">
    <location>
        <begin position="51"/>
        <end position="394"/>
    </location>
</feature>
<gene>
    <name evidence="3" type="primary">braC_23</name>
    <name evidence="3" type="ORF">SDC9_90226</name>
</gene>
<dbReference type="InterPro" id="IPR028081">
    <property type="entry name" value="Leu-bd"/>
</dbReference>
<dbReference type="PANTHER" id="PTHR30483:SF6">
    <property type="entry name" value="PERIPLASMIC BINDING PROTEIN OF ABC TRANSPORTER FOR NATURAL AMINO ACIDS"/>
    <property type="match status" value="1"/>
</dbReference>
<evidence type="ECO:0000259" key="2">
    <source>
        <dbReference type="Pfam" id="PF13458"/>
    </source>
</evidence>
<dbReference type="Gene3D" id="3.40.50.2300">
    <property type="match status" value="2"/>
</dbReference>
<dbReference type="EMBL" id="VSSQ01010147">
    <property type="protein sequence ID" value="MPM43549.1"/>
    <property type="molecule type" value="Genomic_DNA"/>
</dbReference>
<dbReference type="SUPFAM" id="SSF53822">
    <property type="entry name" value="Periplasmic binding protein-like I"/>
    <property type="match status" value="1"/>
</dbReference>
<accession>A0A644ZRD4</accession>
<dbReference type="InterPro" id="IPR028082">
    <property type="entry name" value="Peripla_BP_I"/>
</dbReference>
<reference evidence="3" key="1">
    <citation type="submission" date="2019-08" db="EMBL/GenBank/DDBJ databases">
        <authorList>
            <person name="Kucharzyk K."/>
            <person name="Murdoch R.W."/>
            <person name="Higgins S."/>
            <person name="Loffler F."/>
        </authorList>
    </citation>
    <scope>NUCLEOTIDE SEQUENCE</scope>
</reference>
<dbReference type="PROSITE" id="PS51257">
    <property type="entry name" value="PROKAR_LIPOPROTEIN"/>
    <property type="match status" value="1"/>
</dbReference>
<keyword evidence="1" id="KW-0732">Signal</keyword>
<evidence type="ECO:0000313" key="3">
    <source>
        <dbReference type="EMBL" id="MPM43549.1"/>
    </source>
</evidence>
<organism evidence="3">
    <name type="scientific">bioreactor metagenome</name>
    <dbReference type="NCBI Taxonomy" id="1076179"/>
    <lineage>
        <taxon>unclassified sequences</taxon>
        <taxon>metagenomes</taxon>
        <taxon>ecological metagenomes</taxon>
    </lineage>
</organism>
<proteinExistence type="predicted"/>
<dbReference type="AlphaFoldDB" id="A0A644ZRD4"/>
<dbReference type="Pfam" id="PF13458">
    <property type="entry name" value="Peripla_BP_6"/>
    <property type="match status" value="1"/>
</dbReference>
<sequence length="402" mass="41658">MNFKMKKLTALFTVLAMTLMISLTAVGCSGGSSATPAPSAAPTAAGPSTGTIKVGASFPLSGSVATDGKMIVTAIQMAVDEFNAAGGVTIGGTTYTVALDPQDDEADPTTAATIANKFADDKNIMAVISSYNSSCMLAQVGIYDSVGLSSISPVATSPDLTGSSAYFHRVVNSDKFTGALDADVMKALGYTKVAALYEDDDYGFGLYESFKNRAAEIGLEVIYTGTFVYGETKDFSTLLTNVASSGADAVFWGGLITELGLYLSQSATFGADSIPVYADTGCYSPAMITEAGAMSEGLVTVGCFDLSGADSASAKFISGFVKAYGSEPSLYAALAYDAAWTLFDALGSVSELSRESINQALETVSYDGITGTNKFDETGDVSKAYSVYEVKGGKWVPLDIDY</sequence>
<protein>
    <submittedName>
        <fullName evidence="3">Leucine-, isoleucine-, valine-, threonine-, and alanine-binding protein</fullName>
    </submittedName>
</protein>